<protein>
    <recommendedName>
        <fullName evidence="4">Secreted protein</fullName>
    </recommendedName>
</protein>
<sequence>MQKTLSKLFWSVQFLLALVMANIGIAEARPSQRRRCADGYIFVPSIGACSAFPGSGPEIDPTPRGEPCPSGRKLNGRCIIGRVIPD</sequence>
<keyword evidence="1" id="KW-0732">Signal</keyword>
<name>A0A8J2Q408_9HEXA</name>
<accession>A0A8J2Q408</accession>
<feature type="signal peptide" evidence="1">
    <location>
        <begin position="1"/>
        <end position="28"/>
    </location>
</feature>
<dbReference type="Proteomes" id="UP000708208">
    <property type="component" value="Unassembled WGS sequence"/>
</dbReference>
<evidence type="ECO:0000256" key="1">
    <source>
        <dbReference type="SAM" id="SignalP"/>
    </source>
</evidence>
<reference evidence="2" key="1">
    <citation type="submission" date="2021-06" db="EMBL/GenBank/DDBJ databases">
        <authorList>
            <person name="Hodson N. C."/>
            <person name="Mongue J. A."/>
            <person name="Jaron S. K."/>
        </authorList>
    </citation>
    <scope>NUCLEOTIDE SEQUENCE</scope>
</reference>
<proteinExistence type="predicted"/>
<feature type="chain" id="PRO_5035202816" description="Secreted protein" evidence="1">
    <location>
        <begin position="29"/>
        <end position="86"/>
    </location>
</feature>
<dbReference type="AlphaFoldDB" id="A0A8J2Q408"/>
<keyword evidence="3" id="KW-1185">Reference proteome</keyword>
<evidence type="ECO:0000313" key="3">
    <source>
        <dbReference type="Proteomes" id="UP000708208"/>
    </source>
</evidence>
<evidence type="ECO:0008006" key="4">
    <source>
        <dbReference type="Google" id="ProtNLM"/>
    </source>
</evidence>
<dbReference type="EMBL" id="CAJVCH010566134">
    <property type="protein sequence ID" value="CAG7832636.1"/>
    <property type="molecule type" value="Genomic_DNA"/>
</dbReference>
<gene>
    <name evidence="2" type="ORF">AFUS01_LOCUS42315</name>
</gene>
<comment type="caution">
    <text evidence="2">The sequence shown here is derived from an EMBL/GenBank/DDBJ whole genome shotgun (WGS) entry which is preliminary data.</text>
</comment>
<organism evidence="2 3">
    <name type="scientific">Allacma fusca</name>
    <dbReference type="NCBI Taxonomy" id="39272"/>
    <lineage>
        <taxon>Eukaryota</taxon>
        <taxon>Metazoa</taxon>
        <taxon>Ecdysozoa</taxon>
        <taxon>Arthropoda</taxon>
        <taxon>Hexapoda</taxon>
        <taxon>Collembola</taxon>
        <taxon>Symphypleona</taxon>
        <taxon>Sminthuridae</taxon>
        <taxon>Allacma</taxon>
    </lineage>
</organism>
<evidence type="ECO:0000313" key="2">
    <source>
        <dbReference type="EMBL" id="CAG7832636.1"/>
    </source>
</evidence>